<evidence type="ECO:0000256" key="1">
    <source>
        <dbReference type="ARBA" id="ARBA00022485"/>
    </source>
</evidence>
<reference evidence="7" key="1">
    <citation type="submission" date="2009-09" db="EMBL/GenBank/DDBJ databases">
        <title>The complete chromosome of Desulfohalobium retbaense DSM 5692.</title>
        <authorList>
            <consortium name="US DOE Joint Genome Institute (JGI-PGF)"/>
            <person name="Lucas S."/>
            <person name="Copeland A."/>
            <person name="Lapidus A."/>
            <person name="Glavina del Rio T."/>
            <person name="Dalin E."/>
            <person name="Tice H."/>
            <person name="Bruce D."/>
            <person name="Goodwin L."/>
            <person name="Pitluck S."/>
            <person name="Kyrpides N."/>
            <person name="Mavromatis K."/>
            <person name="Ivanova N."/>
            <person name="Mikhailova N."/>
            <person name="Munk A.C."/>
            <person name="Brettin T."/>
            <person name="Detter J.C."/>
            <person name="Han C."/>
            <person name="Tapia R."/>
            <person name="Larimer F."/>
            <person name="Land M."/>
            <person name="Hauser L."/>
            <person name="Markowitz V."/>
            <person name="Cheng J.-F."/>
            <person name="Hugenholtz P."/>
            <person name="Woyke T."/>
            <person name="Wu D."/>
            <person name="Spring S."/>
            <person name="Klenk H.-P."/>
            <person name="Eisen J.A."/>
        </authorList>
    </citation>
    <scope>NUCLEOTIDE SEQUENCE [LARGE SCALE GENOMIC DNA]</scope>
    <source>
        <strain evidence="7">DSM 5692</strain>
    </source>
</reference>
<dbReference type="InterPro" id="IPR050572">
    <property type="entry name" value="Fe-S_Ferredoxin"/>
</dbReference>
<dbReference type="eggNOG" id="COG1145">
    <property type="taxonomic scope" value="Bacteria"/>
</dbReference>
<dbReference type="HOGENOM" id="CLU_069541_0_0_7"/>
<dbReference type="AlphaFoldDB" id="C8X4W4"/>
<keyword evidence="4" id="KW-0411">Iron-sulfur</keyword>
<dbReference type="PANTHER" id="PTHR43687:SF1">
    <property type="entry name" value="FERREDOXIN III"/>
    <property type="match status" value="1"/>
</dbReference>
<feature type="domain" description="4Fe-4S ferredoxin-type" evidence="5">
    <location>
        <begin position="203"/>
        <end position="232"/>
    </location>
</feature>
<dbReference type="InterPro" id="IPR017896">
    <property type="entry name" value="4Fe4S_Fe-S-bd"/>
</dbReference>
<dbReference type="Gene3D" id="3.30.70.20">
    <property type="match status" value="1"/>
</dbReference>
<dbReference type="SUPFAM" id="SSF52218">
    <property type="entry name" value="Flavoproteins"/>
    <property type="match status" value="1"/>
</dbReference>
<dbReference type="EMBL" id="CP001734">
    <property type="protein sequence ID" value="ACV69461.1"/>
    <property type="molecule type" value="Genomic_DNA"/>
</dbReference>
<evidence type="ECO:0000256" key="2">
    <source>
        <dbReference type="ARBA" id="ARBA00022723"/>
    </source>
</evidence>
<accession>C8X4W4</accession>
<evidence type="ECO:0000259" key="5">
    <source>
        <dbReference type="PROSITE" id="PS51379"/>
    </source>
</evidence>
<name>C8X4W4_DESRD</name>
<proteinExistence type="predicted"/>
<dbReference type="Gene3D" id="3.40.50.360">
    <property type="match status" value="1"/>
</dbReference>
<keyword evidence="7" id="KW-1185">Reference proteome</keyword>
<sequence length="282" mass="30407">MSTPNTHHYIVYSSPAGTTAQAALTLSIVIEDATGREPVRIDLGAVARGETVLPETTFPACLWVGSPVYAKHAVPPVTRFLDQLPRAETGFAVPFVTWGGVSSGTALEEMAAQCHVKGYKLLGGAKVLSAHSSLWRETTPLGAGHPNNEDEGLLRILAERVLLKLDHLNADTWLAPELFSYQPPKEREASRNISMDTVKAHKPALELDTELCTQCGICAMSCPAGAISLEPWPTIGAACFCCDMCRRWCPTGALSRADANPGDRLRLMAAQRGEKPGTRILY</sequence>
<dbReference type="Pfam" id="PF00037">
    <property type="entry name" value="Fer4"/>
    <property type="match status" value="1"/>
</dbReference>
<evidence type="ECO:0000256" key="3">
    <source>
        <dbReference type="ARBA" id="ARBA00023004"/>
    </source>
</evidence>
<dbReference type="STRING" id="485915.Dret_2177"/>
<evidence type="ECO:0000313" key="7">
    <source>
        <dbReference type="Proteomes" id="UP000001052"/>
    </source>
</evidence>
<keyword evidence="2" id="KW-0479">Metal-binding</keyword>
<organism evidence="6 7">
    <name type="scientific">Desulfohalobium retbaense (strain ATCC 49708 / DSM 5692 / JCM 16813 / HR100)</name>
    <dbReference type="NCBI Taxonomy" id="485915"/>
    <lineage>
        <taxon>Bacteria</taxon>
        <taxon>Pseudomonadati</taxon>
        <taxon>Thermodesulfobacteriota</taxon>
        <taxon>Desulfovibrionia</taxon>
        <taxon>Desulfovibrionales</taxon>
        <taxon>Desulfohalobiaceae</taxon>
        <taxon>Desulfohalobium</taxon>
    </lineage>
</organism>
<keyword evidence="3" id="KW-0408">Iron</keyword>
<dbReference type="InterPro" id="IPR017900">
    <property type="entry name" value="4Fe4S_Fe_S_CS"/>
</dbReference>
<protein>
    <submittedName>
        <fullName evidence="6">4Fe-4S ferredoxin iron-sulfur binding domain protein</fullName>
    </submittedName>
</protein>
<evidence type="ECO:0000256" key="4">
    <source>
        <dbReference type="ARBA" id="ARBA00023014"/>
    </source>
</evidence>
<dbReference type="PANTHER" id="PTHR43687">
    <property type="entry name" value="ADENYLYLSULFATE REDUCTASE, BETA SUBUNIT"/>
    <property type="match status" value="1"/>
</dbReference>
<gene>
    <name evidence="6" type="ordered locus">Dret_2177</name>
</gene>
<dbReference type="OrthoDB" id="9798098at2"/>
<dbReference type="GO" id="GO:0051539">
    <property type="term" value="F:4 iron, 4 sulfur cluster binding"/>
    <property type="evidence" value="ECO:0007669"/>
    <property type="project" value="UniProtKB-KW"/>
</dbReference>
<dbReference type="KEGG" id="drt:Dret_2177"/>
<reference evidence="6 7" key="2">
    <citation type="journal article" date="2010" name="Stand. Genomic Sci.">
        <title>Complete genome sequence of Desulfohalobium retbaense type strain (HR(100)).</title>
        <authorList>
            <person name="Spring S."/>
            <person name="Nolan M."/>
            <person name="Lapidus A."/>
            <person name="Glavina Del Rio T."/>
            <person name="Copeland A."/>
            <person name="Tice H."/>
            <person name="Cheng J.F."/>
            <person name="Lucas S."/>
            <person name="Land M."/>
            <person name="Chen F."/>
            <person name="Bruce D."/>
            <person name="Goodwin L."/>
            <person name="Pitluck S."/>
            <person name="Ivanova N."/>
            <person name="Mavromatis K."/>
            <person name="Mikhailova N."/>
            <person name="Pati A."/>
            <person name="Chen A."/>
            <person name="Palaniappan K."/>
            <person name="Hauser L."/>
            <person name="Chang Y.J."/>
            <person name="Jeffries C.D."/>
            <person name="Munk C."/>
            <person name="Kiss H."/>
            <person name="Chain P."/>
            <person name="Han C."/>
            <person name="Brettin T."/>
            <person name="Detter J.C."/>
            <person name="Schuler E."/>
            <person name="Goker M."/>
            <person name="Rohde M."/>
            <person name="Bristow J."/>
            <person name="Eisen J.A."/>
            <person name="Markowitz V."/>
            <person name="Hugenholtz P."/>
            <person name="Kyrpides N.C."/>
            <person name="Klenk H.P."/>
        </authorList>
    </citation>
    <scope>NUCLEOTIDE SEQUENCE [LARGE SCALE GENOMIC DNA]</scope>
    <source>
        <strain evidence="6 7">DSM 5692</strain>
    </source>
</reference>
<dbReference type="InterPro" id="IPR029039">
    <property type="entry name" value="Flavoprotein-like_sf"/>
</dbReference>
<dbReference type="PROSITE" id="PS00198">
    <property type="entry name" value="4FE4S_FER_1"/>
    <property type="match status" value="1"/>
</dbReference>
<dbReference type="PROSITE" id="PS51379">
    <property type="entry name" value="4FE4S_FER_2"/>
    <property type="match status" value="1"/>
</dbReference>
<evidence type="ECO:0000313" key="6">
    <source>
        <dbReference type="EMBL" id="ACV69461.1"/>
    </source>
</evidence>
<dbReference type="RefSeq" id="WP_015752602.1">
    <property type="nucleotide sequence ID" value="NC_013223.1"/>
</dbReference>
<dbReference type="SUPFAM" id="SSF54862">
    <property type="entry name" value="4Fe-4S ferredoxins"/>
    <property type="match status" value="1"/>
</dbReference>
<dbReference type="Proteomes" id="UP000001052">
    <property type="component" value="Chromosome"/>
</dbReference>
<keyword evidence="1" id="KW-0004">4Fe-4S</keyword>
<dbReference type="GO" id="GO:0046872">
    <property type="term" value="F:metal ion binding"/>
    <property type="evidence" value="ECO:0007669"/>
    <property type="project" value="UniProtKB-KW"/>
</dbReference>